<keyword evidence="6" id="KW-0443">Lipid metabolism</keyword>
<keyword evidence="10" id="KW-1185">Reference proteome</keyword>
<dbReference type="PANTHER" id="PTHR45650">
    <property type="entry name" value="GDSL-LIKE LIPASE/ACYLHYDROLASE-RELATED"/>
    <property type="match status" value="1"/>
</dbReference>
<keyword evidence="4 7" id="KW-0732">Signal</keyword>
<protein>
    <recommendedName>
        <fullName evidence="12">GDSL esterase/lipase</fullName>
    </recommendedName>
</protein>
<evidence type="ECO:0000313" key="11">
    <source>
        <dbReference type="Proteomes" id="UP001162541"/>
    </source>
</evidence>
<evidence type="ECO:0008006" key="12">
    <source>
        <dbReference type="Google" id="ProtNLM"/>
    </source>
</evidence>
<dbReference type="InterPro" id="IPR051238">
    <property type="entry name" value="GDSL_esterase/lipase"/>
</dbReference>
<comment type="similarity">
    <text evidence="2">Belongs to the 'GDSL' lipolytic enzyme family.</text>
</comment>
<evidence type="ECO:0000256" key="5">
    <source>
        <dbReference type="ARBA" id="ARBA00022801"/>
    </source>
</evidence>
<reference evidence="8" key="2">
    <citation type="journal article" date="2019" name="Curr. Biol.">
        <title>Chromatin organization in early land plants reveals an ancestral association between H3K27me3, transposons, and constitutive heterochromatin.</title>
        <authorList>
            <person name="Montgomery S.A."/>
            <person name="Tanizawa Y."/>
            <person name="Galik B."/>
            <person name="Wang N."/>
            <person name="Ito T."/>
            <person name="Mochizuki T."/>
            <person name="Akimcheva S."/>
            <person name="Bowman J."/>
            <person name="Cognat V."/>
            <person name="Drouard L."/>
            <person name="Ekker H."/>
            <person name="Houng S."/>
            <person name="Kohchi T."/>
            <person name="Lin S."/>
            <person name="Liu L.D."/>
            <person name="Nakamura Y."/>
            <person name="Valeeva L.R."/>
            <person name="Shakirov E.V."/>
            <person name="Shippen D.E."/>
            <person name="Wei W."/>
            <person name="Yagura M."/>
            <person name="Yamaoka S."/>
            <person name="Yamato K.T."/>
            <person name="Liu C."/>
            <person name="Berger F."/>
        </authorList>
    </citation>
    <scope>NUCLEOTIDE SEQUENCE [LARGE SCALE GENOMIC DNA]</scope>
    <source>
        <strain evidence="8">Tak-1</strain>
    </source>
</reference>
<dbReference type="Pfam" id="PF00657">
    <property type="entry name" value="Lipase_GDSL"/>
    <property type="match status" value="1"/>
</dbReference>
<evidence type="ECO:0000256" key="7">
    <source>
        <dbReference type="SAM" id="SignalP"/>
    </source>
</evidence>
<accession>A0A176WND4</accession>
<evidence type="ECO:0000256" key="1">
    <source>
        <dbReference type="ARBA" id="ARBA00004613"/>
    </source>
</evidence>
<keyword evidence="3" id="KW-0964">Secreted</keyword>
<dbReference type="EMBL" id="LVLJ01000379">
    <property type="protein sequence ID" value="OAE34579.1"/>
    <property type="molecule type" value="Genomic_DNA"/>
</dbReference>
<keyword evidence="6" id="KW-0442">Lipid degradation</keyword>
<comment type="subcellular location">
    <subcellularLocation>
        <location evidence="1">Secreted</location>
    </subcellularLocation>
</comment>
<dbReference type="Gene3D" id="3.40.50.1110">
    <property type="entry name" value="SGNH hydrolase"/>
    <property type="match status" value="1"/>
</dbReference>
<evidence type="ECO:0000313" key="8">
    <source>
        <dbReference type="EMBL" id="BBN16378.1"/>
    </source>
</evidence>
<dbReference type="CDD" id="cd01837">
    <property type="entry name" value="SGNH_plant_lipase_like"/>
    <property type="match status" value="1"/>
</dbReference>
<evidence type="ECO:0000256" key="6">
    <source>
        <dbReference type="ARBA" id="ARBA00022963"/>
    </source>
</evidence>
<dbReference type="InterPro" id="IPR036514">
    <property type="entry name" value="SGNH_hydro_sf"/>
</dbReference>
<gene>
    <name evidence="9" type="ORF">AXG93_1487s1250</name>
    <name evidence="8" type="ORF">Mp_7g05750</name>
</gene>
<keyword evidence="5" id="KW-0378">Hydrolase</keyword>
<dbReference type="InterPro" id="IPR035669">
    <property type="entry name" value="SGNH_plant_lipase-like"/>
</dbReference>
<sequence length="359" mass="38429">MAASGILLVVLALCCCFCEQAKAQAVPAQFVFGDSLVDPGNNNFLRTSLAKANYLYNGIDFQGGPSGRFCNGRTVVDVMSELTGLPYSPPYLDPNTKGAAILKGVSYASGAGGILDSTGFNYIERIGMNQQVTFFKNTVSQLNAQLGPAGATDLLSKSLFTIVLGSNDFINNYLLSASRIRFQYTPRQYNVLLLDTLSAQLTALYTLGARKFLVSAVGPIGCIPDQLSKAGLPTCVSSTNDQIRDYNVGLQSMLKQLNNNLQGAQYLYGNVYDMVASMVANPGSHGLTVVNQGCCGGGLYRGQIPCLPQVPLCTNRDQYVFWDPYHPTEAANIVIARALMNGGPNDVSPINVGQMIGMH</sequence>
<dbReference type="Proteomes" id="UP000077202">
    <property type="component" value="Unassembled WGS sequence"/>
</dbReference>
<dbReference type="GO" id="GO:0005576">
    <property type="term" value="C:extracellular region"/>
    <property type="evidence" value="ECO:0007669"/>
    <property type="project" value="UniProtKB-SubCell"/>
</dbReference>
<dbReference type="GO" id="GO:0016042">
    <property type="term" value="P:lipid catabolic process"/>
    <property type="evidence" value="ECO:0007669"/>
    <property type="project" value="UniProtKB-KW"/>
</dbReference>
<evidence type="ECO:0000313" key="10">
    <source>
        <dbReference type="Proteomes" id="UP000077202"/>
    </source>
</evidence>
<dbReference type="GO" id="GO:0016788">
    <property type="term" value="F:hydrolase activity, acting on ester bonds"/>
    <property type="evidence" value="ECO:0007669"/>
    <property type="project" value="InterPro"/>
</dbReference>
<evidence type="ECO:0000256" key="2">
    <source>
        <dbReference type="ARBA" id="ARBA00008668"/>
    </source>
</evidence>
<evidence type="ECO:0000313" key="9">
    <source>
        <dbReference type="EMBL" id="OAE34579.1"/>
    </source>
</evidence>
<dbReference type="Proteomes" id="UP001162541">
    <property type="component" value="Chromosome 7"/>
</dbReference>
<dbReference type="PANTHER" id="PTHR45650:SF8">
    <property type="entry name" value="GDSL ESTERASE_LIPASE"/>
    <property type="match status" value="1"/>
</dbReference>
<dbReference type="EMBL" id="AP019872">
    <property type="protein sequence ID" value="BBN16378.1"/>
    <property type="molecule type" value="Genomic_DNA"/>
</dbReference>
<dbReference type="AlphaFoldDB" id="A0A176WND4"/>
<evidence type="ECO:0000256" key="3">
    <source>
        <dbReference type="ARBA" id="ARBA00022525"/>
    </source>
</evidence>
<evidence type="ECO:0000256" key="4">
    <source>
        <dbReference type="ARBA" id="ARBA00022729"/>
    </source>
</evidence>
<dbReference type="SUPFAM" id="SSF52266">
    <property type="entry name" value="SGNH hydrolase"/>
    <property type="match status" value="1"/>
</dbReference>
<organism evidence="9 10">
    <name type="scientific">Marchantia polymorpha subsp. ruderalis</name>
    <dbReference type="NCBI Taxonomy" id="1480154"/>
    <lineage>
        <taxon>Eukaryota</taxon>
        <taxon>Viridiplantae</taxon>
        <taxon>Streptophyta</taxon>
        <taxon>Embryophyta</taxon>
        <taxon>Marchantiophyta</taxon>
        <taxon>Marchantiopsida</taxon>
        <taxon>Marchantiidae</taxon>
        <taxon>Marchantiales</taxon>
        <taxon>Marchantiaceae</taxon>
        <taxon>Marchantia</taxon>
    </lineage>
</organism>
<name>A0A176WND4_MARPO</name>
<feature type="signal peptide" evidence="7">
    <location>
        <begin position="1"/>
        <end position="23"/>
    </location>
</feature>
<dbReference type="InterPro" id="IPR001087">
    <property type="entry name" value="GDSL"/>
</dbReference>
<reference evidence="11" key="3">
    <citation type="journal article" date="2020" name="Curr. Biol.">
        <title>Chromatin organization in early land plants reveals an ancestral association between H3K27me3, transposons, and constitutive heterochromatin.</title>
        <authorList>
            <person name="Montgomery S.A."/>
            <person name="Tanizawa Y."/>
            <person name="Galik B."/>
            <person name="Wang N."/>
            <person name="Ito T."/>
            <person name="Mochizuki T."/>
            <person name="Akimcheva S."/>
            <person name="Bowman J.L."/>
            <person name="Cognat V."/>
            <person name="Marechal-Drouard L."/>
            <person name="Ekker H."/>
            <person name="Hong S.F."/>
            <person name="Kohchi T."/>
            <person name="Lin S.S."/>
            <person name="Liu L.D."/>
            <person name="Nakamura Y."/>
            <person name="Valeeva L.R."/>
            <person name="Shakirov E.V."/>
            <person name="Shippen D.E."/>
            <person name="Wei W.L."/>
            <person name="Yagura M."/>
            <person name="Yamaoka S."/>
            <person name="Yamato K.T."/>
            <person name="Liu C."/>
            <person name="Berger F."/>
        </authorList>
    </citation>
    <scope>NUCLEOTIDE SEQUENCE [LARGE SCALE GENOMIC DNA]</scope>
    <source>
        <strain evidence="11">Tak-1</strain>
    </source>
</reference>
<proteinExistence type="inferred from homology"/>
<feature type="chain" id="PRO_5042333829" description="GDSL esterase/lipase" evidence="7">
    <location>
        <begin position="24"/>
        <end position="359"/>
    </location>
</feature>
<reference evidence="9 10" key="1">
    <citation type="submission" date="2016-03" db="EMBL/GenBank/DDBJ databases">
        <title>Mechanisms controlling the formation of the plant cell surface in tip-growing cells are functionally conserved among land plants.</title>
        <authorList>
            <person name="Honkanen S."/>
            <person name="Jones V.A."/>
            <person name="Morieri G."/>
            <person name="Champion C."/>
            <person name="Hetherington A.J."/>
            <person name="Kelly S."/>
            <person name="Saint-Marcoux D."/>
            <person name="Proust H."/>
            <person name="Prescott H."/>
            <person name="Dolan L."/>
        </authorList>
    </citation>
    <scope>NUCLEOTIDE SEQUENCE [LARGE SCALE GENOMIC DNA]</scope>
    <source>
        <strain evidence="10">cv. Tak-1 and cv. Tak-2</strain>
        <tissue evidence="9">Whole gametophyte</tissue>
    </source>
</reference>